<accession>V5RBU3</accession>
<organism evidence="3">
    <name type="scientific">Acinetobacter baumannii</name>
    <dbReference type="NCBI Taxonomy" id="470"/>
    <lineage>
        <taxon>Bacteria</taxon>
        <taxon>Pseudomonadati</taxon>
        <taxon>Pseudomonadota</taxon>
        <taxon>Gammaproteobacteria</taxon>
        <taxon>Moraxellales</taxon>
        <taxon>Moraxellaceae</taxon>
        <taxon>Acinetobacter</taxon>
        <taxon>Acinetobacter calcoaceticus/baumannii complex</taxon>
    </lineage>
</organism>
<dbReference type="AlphaFoldDB" id="V5RBQ7"/>
<keyword evidence="1" id="KW-0808">Transferase</keyword>
<dbReference type="EMBL" id="KC526914">
    <property type="protein sequence ID" value="AHB32716.1"/>
    <property type="molecule type" value="Genomic_DNA"/>
</dbReference>
<evidence type="ECO:0000313" key="2">
    <source>
        <dbReference type="EMBL" id="AHB32638.2"/>
    </source>
</evidence>
<evidence type="ECO:0000313" key="3">
    <source>
        <dbReference type="EMBL" id="AHB32716.1"/>
    </source>
</evidence>
<reference evidence="3" key="1">
    <citation type="journal article" date="2013" name="PLoS ONE">
        <title>Diversity in the major polysaccharide antigen of Acinetobacter baumannii assessed by DNA sequencing, and development of a molecular serotyping scheme.</title>
        <authorList>
            <person name="Hu D."/>
            <person name="Liu B."/>
            <person name="Dijkshoorn L."/>
            <person name="Wang L."/>
            <person name="Reeves P.R."/>
        </authorList>
    </citation>
    <scope>NUCLEOTIDE SEQUENCE</scope>
    <source>
        <strain evidence="3">LUH3712</strain>
        <strain evidence="2">LUH3714</strain>
    </source>
</reference>
<protein>
    <submittedName>
        <fullName evidence="3">Gtr150</fullName>
    </submittedName>
</protein>
<dbReference type="SUPFAM" id="SSF53448">
    <property type="entry name" value="Nucleotide-diphospho-sugar transferases"/>
    <property type="match status" value="1"/>
</dbReference>
<dbReference type="GO" id="GO:0016020">
    <property type="term" value="C:membrane"/>
    <property type="evidence" value="ECO:0007669"/>
    <property type="project" value="GOC"/>
</dbReference>
<evidence type="ECO:0000256" key="1">
    <source>
        <dbReference type="ARBA" id="ARBA00022679"/>
    </source>
</evidence>
<dbReference type="GO" id="GO:0051999">
    <property type="term" value="P:mannosyl-inositol phosphorylceramide biosynthetic process"/>
    <property type="evidence" value="ECO:0007669"/>
    <property type="project" value="TreeGrafter"/>
</dbReference>
<dbReference type="PANTHER" id="PTHR32385:SF15">
    <property type="entry name" value="INOSITOL PHOSPHOCERAMIDE MANNOSYLTRANSFERASE 1"/>
    <property type="match status" value="1"/>
</dbReference>
<dbReference type="EMBL" id="KC526911">
    <property type="protein sequence ID" value="AHB32638.2"/>
    <property type="molecule type" value="Genomic_DNA"/>
</dbReference>
<accession>V5RBQ7</accession>
<dbReference type="InterPro" id="IPR051706">
    <property type="entry name" value="Glycosyltransferase_domain"/>
</dbReference>
<gene>
    <name evidence="3" type="primary">gtr150</name>
</gene>
<sequence>MIPRKIHYCWFGGKEYSPLVNKCMQTWAKYLPDWDFVLWNESNSPINHPFVKKALLEKKYAFAADYVRFYALYNFGGIYLDTDMELIKNLDPLLNNSFFSGSENFDNKYISAGIIGSVEKHEYLKAVLAYYDDLKVYETSPSILTKIYNEGSFEDIKLYEYEYFYPYNPFDPEQEIKQLFYSDIKECTFAIHHWNFSWKPSFSERLIAYLKKILKK</sequence>
<dbReference type="RefSeq" id="WP_163049470.1">
    <property type="nucleotide sequence ID" value="NZ_JAAGSZ010000021.1"/>
</dbReference>
<name>V5RBQ7_ACIBA</name>
<dbReference type="Pfam" id="PF04488">
    <property type="entry name" value="Gly_transf_sug"/>
    <property type="match status" value="1"/>
</dbReference>
<dbReference type="PANTHER" id="PTHR32385">
    <property type="entry name" value="MANNOSYL PHOSPHORYLINOSITOL CERAMIDE SYNTHASE"/>
    <property type="match status" value="1"/>
</dbReference>
<reference evidence="3" key="2">
    <citation type="journal article" date="2017" name="Microbiology">
        <title>The KL24 gene cluster and a genomic island encoding a Wzy polymerase contribute genes needed for synthesis of the K24 capsular polysaccharide by the multiply antibiotic resistant Acinetobacter baumannii isolate RCH51.</title>
        <authorList>
            <person name="Kenyon J.J."/>
            <person name="Kasimova A.A."/>
            <person name="Shneider M.M."/>
            <person name="Shashkov A.S."/>
            <person name="Arbatsky N.P."/>
            <person name="Popova A.V."/>
            <person name="Miroshnikov K.A."/>
            <person name="Hall R.M."/>
            <person name="Knirel Y.A."/>
        </authorList>
    </citation>
    <scope>NUCLEOTIDE SEQUENCE</scope>
    <source>
        <strain evidence="3">LUH3712</strain>
        <strain evidence="2">LUH3714</strain>
    </source>
</reference>
<dbReference type="InterPro" id="IPR007577">
    <property type="entry name" value="GlycoTrfase_DXD_sugar-bd_CS"/>
</dbReference>
<proteinExistence type="predicted"/>
<dbReference type="Gene3D" id="3.90.550.20">
    <property type="match status" value="1"/>
</dbReference>
<dbReference type="InterPro" id="IPR029044">
    <property type="entry name" value="Nucleotide-diphossugar_trans"/>
</dbReference>
<dbReference type="GO" id="GO:0000030">
    <property type="term" value="F:mannosyltransferase activity"/>
    <property type="evidence" value="ECO:0007669"/>
    <property type="project" value="TreeGrafter"/>
</dbReference>